<dbReference type="GeneID" id="24530733"/>
<feature type="transmembrane region" description="Helical" evidence="3">
    <location>
        <begin position="321"/>
        <end position="342"/>
    </location>
</feature>
<sequence>YLNIHKYKESLKLANYIINILQKRKENEEEIKKKVKEKIKNEVQDKVEDNVEDNVEDKIEQELKEKEEEDHLNINNLYIYSTLHNNHLNICENICIYIKSLCYFFQRNYIYYYINMCILLNENLNILKECIEKNSNLYEEEKEKFFESRKCNNKESKKKEKKDIEKDHKEKKKGSKKKIKNENNEMKDIQNEEMDIKKNEVDIKKNEVDIKKNEVDIKKNDVDIKKNKVDIQIEEICNQDERIDIQNEQSENTYNSDKNNNNYNINIYDNTNISRRKDKGKENSSFKNVKTKSEISPCHTENFLLNYIESSENKIPLKDKYMLLFIIYCLKYNIINIVMFIYENRRKLLTDLTINSRLFHHLTIRIFFSIKDYLRCTNLIEEKHEHLNNVDILYIYTQCLYKLKSYEKCIEFMEKYLNLCKYNNVRVKIYLQLNKIYFSLNRYSESKSMIKNSLQIYKTSYAYLDLAYYYLIKKKNFIYAYKILYKANEINIFNTKLWAYFTVVFLHLNMKMQADKSLNNFLKMNMYKKNLIILMMETYKYYGYEKEEKYLLSFLKN</sequence>
<reference evidence="4 5" key="1">
    <citation type="journal article" date="2016" name="Nat. Commun.">
        <title>Genomes of cryptic chimpanzee Plasmodium species reveal key evolutionary events leading to human malaria.</title>
        <authorList>
            <person name="Sundararaman S.A."/>
            <person name="Plenderleith L.J."/>
            <person name="Liu W."/>
            <person name="Loy D.E."/>
            <person name="Learn G.H."/>
            <person name="Li Y."/>
            <person name="Shaw K.S."/>
            <person name="Ayouba A."/>
            <person name="Peeters M."/>
            <person name="Speede S."/>
            <person name="Shaw G.M."/>
            <person name="Bushman F.D."/>
            <person name="Brisson D."/>
            <person name="Rayner J.C."/>
            <person name="Sharp P.M."/>
            <person name="Hahn B.H."/>
        </authorList>
    </citation>
    <scope>NUCLEOTIDE SEQUENCE [LARGE SCALE GENOMIC DNA]</scope>
    <source>
        <strain evidence="4 5">SY57</strain>
    </source>
</reference>
<evidence type="ECO:0000256" key="2">
    <source>
        <dbReference type="SAM" id="MobiDB-lite"/>
    </source>
</evidence>
<dbReference type="InterPro" id="IPR011990">
    <property type="entry name" value="TPR-like_helical_dom_sf"/>
</dbReference>
<dbReference type="Pfam" id="PF12895">
    <property type="entry name" value="ANAPC3"/>
    <property type="match status" value="1"/>
</dbReference>
<dbReference type="SUPFAM" id="SSF48452">
    <property type="entry name" value="TPR-like"/>
    <property type="match status" value="1"/>
</dbReference>
<dbReference type="Gene3D" id="1.25.40.10">
    <property type="entry name" value="Tetratricopeptide repeat domain"/>
    <property type="match status" value="1"/>
</dbReference>
<keyword evidence="3" id="KW-0812">Transmembrane</keyword>
<feature type="non-terminal residue" evidence="4">
    <location>
        <position position="1"/>
    </location>
</feature>
<keyword evidence="1" id="KW-0175">Coiled coil</keyword>
<dbReference type="VEuPathDB" id="PlasmoDB:PRCDC_0819100"/>
<proteinExistence type="predicted"/>
<dbReference type="PANTHER" id="PTHR23005:SF5">
    <property type="entry name" value="NUP637, PUTATIVE-RELATED"/>
    <property type="match status" value="1"/>
</dbReference>
<dbReference type="EMBL" id="LVLA01000009">
    <property type="protein sequence ID" value="KYN99285.1"/>
    <property type="molecule type" value="Genomic_DNA"/>
</dbReference>
<organism evidence="4 5">
    <name type="scientific">Plasmodium reichenowi</name>
    <dbReference type="NCBI Taxonomy" id="5854"/>
    <lineage>
        <taxon>Eukaryota</taxon>
        <taxon>Sar</taxon>
        <taxon>Alveolata</taxon>
        <taxon>Apicomplexa</taxon>
        <taxon>Aconoidasida</taxon>
        <taxon>Haemosporida</taxon>
        <taxon>Plasmodiidae</taxon>
        <taxon>Plasmodium</taxon>
        <taxon>Plasmodium (Laverania)</taxon>
    </lineage>
</organism>
<evidence type="ECO:0000313" key="4">
    <source>
        <dbReference type="EMBL" id="KYN99285.1"/>
    </source>
</evidence>
<dbReference type="VEuPathDB" id="PlasmoDB:PRG01_0822700"/>
<keyword evidence="3" id="KW-0472">Membrane</keyword>
<feature type="region of interest" description="Disordered" evidence="2">
    <location>
        <begin position="157"/>
        <end position="190"/>
    </location>
</feature>
<dbReference type="PANTHER" id="PTHR23005">
    <property type="entry name" value="RETINITIS PIGMENTOSA 1 PROTEIN"/>
    <property type="match status" value="1"/>
</dbReference>
<protein>
    <submittedName>
        <fullName evidence="4">Uncharacterized protein</fullName>
    </submittedName>
</protein>
<feature type="compositionally biased region" description="Basic and acidic residues" evidence="2">
    <location>
        <begin position="180"/>
        <end position="190"/>
    </location>
</feature>
<evidence type="ECO:0000313" key="5">
    <source>
        <dbReference type="Proteomes" id="UP000076359"/>
    </source>
</evidence>
<accession>A0A151LJW2</accession>
<name>A0A151LJW2_PLARE</name>
<feature type="compositionally biased region" description="Basic residues" evidence="2">
    <location>
        <begin position="169"/>
        <end position="179"/>
    </location>
</feature>
<comment type="caution">
    <text evidence="4">The sequence shown here is derived from an EMBL/GenBank/DDBJ whole genome shotgun (WGS) entry which is preliminary data.</text>
</comment>
<keyword evidence="3" id="KW-1133">Transmembrane helix</keyword>
<evidence type="ECO:0000256" key="1">
    <source>
        <dbReference type="SAM" id="Coils"/>
    </source>
</evidence>
<dbReference type="Proteomes" id="UP000076359">
    <property type="component" value="Chromosome 8"/>
</dbReference>
<dbReference type="RefSeq" id="XP_019970579.1">
    <property type="nucleotide sequence ID" value="XM_020114740.1"/>
</dbReference>
<gene>
    <name evidence="4" type="ORF">PRSY57_0819100</name>
</gene>
<evidence type="ECO:0000256" key="3">
    <source>
        <dbReference type="SAM" id="Phobius"/>
    </source>
</evidence>
<feature type="coiled-coil region" evidence="1">
    <location>
        <begin position="18"/>
        <end position="45"/>
    </location>
</feature>
<feature type="compositionally biased region" description="Basic and acidic residues" evidence="2">
    <location>
        <begin position="157"/>
        <end position="168"/>
    </location>
</feature>
<dbReference type="AlphaFoldDB" id="A0A151LJW2"/>